<accession>A0A410FTJ5</accession>
<sequence length="163" mass="16251">MGGAVRSGWLVTGLALLVSMTGLAATINVPGDYPTIQAAISAAEPGDTIIVAAGTYIENLNITKAVTISGVGKDLVILQPKSAGYGIGVSGAGNNVTIENITITAGNARHFLVHVSGVLNFTIQNVKIIGAGKTALPGGSPLGGLDLNAVSGAAVRNVEVLHV</sequence>
<evidence type="ECO:0000313" key="2">
    <source>
        <dbReference type="EMBL" id="QAA76238.1"/>
    </source>
</evidence>
<dbReference type="AlphaFoldDB" id="A0A410FTJ5"/>
<keyword evidence="1" id="KW-0732">Signal</keyword>
<feature type="signal peptide" evidence="1">
    <location>
        <begin position="1"/>
        <end position="24"/>
    </location>
</feature>
<dbReference type="KEGG" id="bih:BIP78_0472"/>
<organism evidence="2 3">
    <name type="scientific">Bipolaricaulis sibiricus</name>
    <dbReference type="NCBI Taxonomy" id="2501609"/>
    <lineage>
        <taxon>Bacteria</taxon>
        <taxon>Candidatus Bipolaricaulota</taxon>
        <taxon>Candidatus Bipolaricaulia</taxon>
        <taxon>Candidatus Bipolaricaulales</taxon>
        <taxon>Candidatus Bipolaricaulaceae</taxon>
        <taxon>Candidatus Bipolaricaulis</taxon>
    </lineage>
</organism>
<dbReference type="Gene3D" id="2.160.20.10">
    <property type="entry name" value="Single-stranded right-handed beta-helix, Pectin lyase-like"/>
    <property type="match status" value="1"/>
</dbReference>
<dbReference type="InterPro" id="IPR012334">
    <property type="entry name" value="Pectin_lyas_fold"/>
</dbReference>
<name>A0A410FTJ5_BIPS1</name>
<gene>
    <name evidence="2" type="ORF">BIP78_0472</name>
</gene>
<evidence type="ECO:0000256" key="1">
    <source>
        <dbReference type="SAM" id="SignalP"/>
    </source>
</evidence>
<dbReference type="SUPFAM" id="SSF51126">
    <property type="entry name" value="Pectin lyase-like"/>
    <property type="match status" value="1"/>
</dbReference>
<feature type="chain" id="PRO_5019037000" description="DUF1565 domain-containing protein" evidence="1">
    <location>
        <begin position="25"/>
        <end position="163"/>
    </location>
</feature>
<dbReference type="Proteomes" id="UP000287233">
    <property type="component" value="Chromosome"/>
</dbReference>
<reference evidence="3" key="1">
    <citation type="submission" date="2018-12" db="EMBL/GenBank/DDBJ databases">
        <title>Complete genome sequence of an uncultured bacterium of the candidate phylum Bipolaricaulota.</title>
        <authorList>
            <person name="Kadnikov V.V."/>
            <person name="Mardanov A.V."/>
            <person name="Beletsky A.V."/>
            <person name="Frank Y.A."/>
            <person name="Karnachuk O.V."/>
            <person name="Ravin N.V."/>
        </authorList>
    </citation>
    <scope>NUCLEOTIDE SEQUENCE [LARGE SCALE GENOMIC DNA]</scope>
</reference>
<dbReference type="InterPro" id="IPR011050">
    <property type="entry name" value="Pectin_lyase_fold/virulence"/>
</dbReference>
<proteinExistence type="predicted"/>
<dbReference type="EMBL" id="CP034928">
    <property type="protein sequence ID" value="QAA76238.1"/>
    <property type="molecule type" value="Genomic_DNA"/>
</dbReference>
<protein>
    <recommendedName>
        <fullName evidence="4">DUF1565 domain-containing protein</fullName>
    </recommendedName>
</protein>
<evidence type="ECO:0000313" key="3">
    <source>
        <dbReference type="Proteomes" id="UP000287233"/>
    </source>
</evidence>
<evidence type="ECO:0008006" key="4">
    <source>
        <dbReference type="Google" id="ProtNLM"/>
    </source>
</evidence>